<dbReference type="AlphaFoldDB" id="A0A9P0NYJ0"/>
<keyword evidence="14" id="KW-1185">Reference proteome</keyword>
<keyword evidence="9" id="KW-0539">Nucleus</keyword>
<dbReference type="GO" id="GO:0005634">
    <property type="term" value="C:nucleus"/>
    <property type="evidence" value="ECO:0007669"/>
    <property type="project" value="UniProtKB-SubCell"/>
</dbReference>
<dbReference type="GO" id="GO:0034587">
    <property type="term" value="P:piRNA processing"/>
    <property type="evidence" value="ECO:0007669"/>
    <property type="project" value="TreeGrafter"/>
</dbReference>
<comment type="similarity">
    <text evidence="3">Belongs to the maelstrom family.</text>
</comment>
<dbReference type="EMBL" id="CAKOFQ010006675">
    <property type="protein sequence ID" value="CAH1958018.1"/>
    <property type="molecule type" value="Genomic_DNA"/>
</dbReference>
<feature type="domain" description="Maelstrom" evidence="12">
    <location>
        <begin position="129"/>
        <end position="338"/>
    </location>
</feature>
<feature type="compositionally biased region" description="Low complexity" evidence="11">
    <location>
        <begin position="419"/>
        <end position="436"/>
    </location>
</feature>
<evidence type="ECO:0000256" key="6">
    <source>
        <dbReference type="ARBA" id="ARBA00022782"/>
    </source>
</evidence>
<dbReference type="PANTHER" id="PTHR21358:SF4">
    <property type="entry name" value="PROTEIN MAELSTROM HOMOLOG"/>
    <property type="match status" value="1"/>
</dbReference>
<feature type="compositionally biased region" description="Polar residues" evidence="11">
    <location>
        <begin position="346"/>
        <end position="357"/>
    </location>
</feature>
<dbReference type="Gene3D" id="1.10.30.10">
    <property type="entry name" value="High mobility group box domain"/>
    <property type="match status" value="1"/>
</dbReference>
<evidence type="ECO:0000256" key="9">
    <source>
        <dbReference type="ARBA" id="ARBA00023242"/>
    </source>
</evidence>
<evidence type="ECO:0000256" key="2">
    <source>
        <dbReference type="ARBA" id="ARBA00004496"/>
    </source>
</evidence>
<dbReference type="GO" id="GO:0043565">
    <property type="term" value="F:sequence-specific DNA binding"/>
    <property type="evidence" value="ECO:0007669"/>
    <property type="project" value="TreeGrafter"/>
</dbReference>
<dbReference type="CDD" id="cd21992">
    <property type="entry name" value="HMG-box_MAEL"/>
    <property type="match status" value="1"/>
</dbReference>
<proteinExistence type="inferred from homology"/>
<dbReference type="Proteomes" id="UP001152888">
    <property type="component" value="Unassembled WGS sequence"/>
</dbReference>
<dbReference type="PANTHER" id="PTHR21358">
    <property type="entry name" value="PROTEIN MAELSTROM HOMOLOG"/>
    <property type="match status" value="1"/>
</dbReference>
<evidence type="ECO:0000256" key="8">
    <source>
        <dbReference type="ARBA" id="ARBA00023158"/>
    </source>
</evidence>
<keyword evidence="7" id="KW-0238">DNA-binding</keyword>
<protein>
    <recommendedName>
        <fullName evidence="12">Maelstrom domain-containing protein</fullName>
    </recommendedName>
</protein>
<dbReference type="Pfam" id="PF13017">
    <property type="entry name" value="Maelstrom"/>
    <property type="match status" value="1"/>
</dbReference>
<keyword evidence="10" id="KW-0469">Meiosis</keyword>
<comment type="caution">
    <text evidence="13">The sequence shown here is derived from an EMBL/GenBank/DDBJ whole genome shotgun (WGS) entry which is preliminary data.</text>
</comment>
<evidence type="ECO:0000256" key="7">
    <source>
        <dbReference type="ARBA" id="ARBA00023125"/>
    </source>
</evidence>
<evidence type="ECO:0000259" key="12">
    <source>
        <dbReference type="Pfam" id="PF13017"/>
    </source>
</evidence>
<dbReference type="GO" id="GO:0045892">
    <property type="term" value="P:negative regulation of DNA-templated transcription"/>
    <property type="evidence" value="ECO:0007669"/>
    <property type="project" value="TreeGrafter"/>
</dbReference>
<evidence type="ECO:0000256" key="1">
    <source>
        <dbReference type="ARBA" id="ARBA00004123"/>
    </source>
</evidence>
<keyword evidence="4" id="KW-0217">Developmental protein</keyword>
<organism evidence="13 14">
    <name type="scientific">Acanthoscelides obtectus</name>
    <name type="common">Bean weevil</name>
    <name type="synonym">Bruchus obtectus</name>
    <dbReference type="NCBI Taxonomy" id="200917"/>
    <lineage>
        <taxon>Eukaryota</taxon>
        <taxon>Metazoa</taxon>
        <taxon>Ecdysozoa</taxon>
        <taxon>Arthropoda</taxon>
        <taxon>Hexapoda</taxon>
        <taxon>Insecta</taxon>
        <taxon>Pterygota</taxon>
        <taxon>Neoptera</taxon>
        <taxon>Endopterygota</taxon>
        <taxon>Coleoptera</taxon>
        <taxon>Polyphaga</taxon>
        <taxon>Cucujiformia</taxon>
        <taxon>Chrysomeloidea</taxon>
        <taxon>Chrysomelidae</taxon>
        <taxon>Bruchinae</taxon>
        <taxon>Bruchini</taxon>
        <taxon>Acanthoscelides</taxon>
    </lineage>
</organism>
<evidence type="ECO:0000256" key="3">
    <source>
        <dbReference type="ARBA" id="ARBA00007057"/>
    </source>
</evidence>
<gene>
    <name evidence="13" type="ORF">ACAOBT_LOCUS2420</name>
</gene>
<dbReference type="SUPFAM" id="SSF47095">
    <property type="entry name" value="HMG-box"/>
    <property type="match status" value="1"/>
</dbReference>
<evidence type="ECO:0000313" key="13">
    <source>
        <dbReference type="EMBL" id="CAH1958018.1"/>
    </source>
</evidence>
<comment type="subcellular location">
    <subcellularLocation>
        <location evidence="2">Cytoplasm</location>
    </subcellularLocation>
    <subcellularLocation>
        <location evidence="1">Nucleus</location>
    </subcellularLocation>
</comment>
<evidence type="ECO:0000313" key="14">
    <source>
        <dbReference type="Proteomes" id="UP001152888"/>
    </source>
</evidence>
<dbReference type="InterPro" id="IPR039259">
    <property type="entry name" value="Protein_maelstrom"/>
</dbReference>
<keyword evidence="5" id="KW-0963">Cytoplasm</keyword>
<dbReference type="OrthoDB" id="24555at2759"/>
<keyword evidence="8" id="KW-0943">RNA-mediated gene silencing</keyword>
<evidence type="ECO:0000256" key="5">
    <source>
        <dbReference type="ARBA" id="ARBA00022490"/>
    </source>
</evidence>
<accession>A0A9P0NYJ0</accession>
<dbReference type="GO" id="GO:0043186">
    <property type="term" value="C:P granule"/>
    <property type="evidence" value="ECO:0007669"/>
    <property type="project" value="TreeGrafter"/>
</dbReference>
<feature type="compositionally biased region" description="Polar residues" evidence="11">
    <location>
        <begin position="404"/>
        <end position="414"/>
    </location>
</feature>
<reference evidence="13" key="1">
    <citation type="submission" date="2022-03" db="EMBL/GenBank/DDBJ databases">
        <authorList>
            <person name="Sayadi A."/>
        </authorList>
    </citation>
    <scope>NUCLEOTIDE SEQUENCE</scope>
</reference>
<evidence type="ECO:0000256" key="11">
    <source>
        <dbReference type="SAM" id="MobiDB-lite"/>
    </source>
</evidence>
<feature type="region of interest" description="Disordered" evidence="11">
    <location>
        <begin position="346"/>
        <end position="506"/>
    </location>
</feature>
<dbReference type="InterPro" id="IPR024970">
    <property type="entry name" value="Maelstrom"/>
</dbReference>
<keyword evidence="6" id="KW-0221">Differentiation</keyword>
<dbReference type="GO" id="GO:0030154">
    <property type="term" value="P:cell differentiation"/>
    <property type="evidence" value="ECO:0007669"/>
    <property type="project" value="UniProtKB-KW"/>
</dbReference>
<dbReference type="GO" id="GO:0007283">
    <property type="term" value="P:spermatogenesis"/>
    <property type="evidence" value="ECO:0007669"/>
    <property type="project" value="TreeGrafter"/>
</dbReference>
<feature type="compositionally biased region" description="Polar residues" evidence="11">
    <location>
        <begin position="496"/>
        <end position="506"/>
    </location>
</feature>
<dbReference type="InterPro" id="IPR036910">
    <property type="entry name" value="HMG_box_dom_sf"/>
</dbReference>
<name>A0A9P0NYJ0_ACAOB</name>
<evidence type="ECO:0000256" key="4">
    <source>
        <dbReference type="ARBA" id="ARBA00022473"/>
    </source>
</evidence>
<dbReference type="GO" id="GO:0007140">
    <property type="term" value="P:male meiotic nuclear division"/>
    <property type="evidence" value="ECO:0007669"/>
    <property type="project" value="TreeGrafter"/>
</dbReference>
<sequence>MPPKKQKQTPHNAFYYFMLDFKNSQGRNYRSMKEVADAADPVWSRMSKEERKPFEERALLEKNRLRAVKLTSEGYDVAELEQEEMVENKKMQEMRHNINSIIGVADKSGVLPEEIFCIIHINTFIYHVAEQRYFPAEIAVSSFTLQHGIVNDGGVFHKMIKPGTLPLGYAADARLHANETHQIDPPTLGDEANNEEEAFHELKEFMQTRLVGSKRIPMLYTISKDLKMVQQVLDTWCDILGEARLFQVWSLQYLFRVLRNTVSKTNMWSSDTFSDRVIEMDKFAYSKGICCNYHEVTNVPHYCSRSVVVRYAYTICDNCCGDLDIPLVPGHHVPLTSKVPRIRASSQMSLASSNMRPTTRDDDTDSVNSMSTHSEWEKESVTSYTSATDSADDFPALPAAGKNPASTISYTNFGDTDRASVTSSSSKSYAGSCTSGRGRGRAKRQADLPSTSSLANEMNRLDFGAGGPSFSMNRNEFPSLGGSVPGSMARGRRPKGQSSNSQTSQE</sequence>
<evidence type="ECO:0000256" key="10">
    <source>
        <dbReference type="ARBA" id="ARBA00023254"/>
    </source>
</evidence>
<dbReference type="GO" id="GO:0060964">
    <property type="term" value="P:regulation of miRNA-mediated gene silencing"/>
    <property type="evidence" value="ECO:0007669"/>
    <property type="project" value="InterPro"/>
</dbReference>